<evidence type="ECO:0000313" key="2">
    <source>
        <dbReference type="Proteomes" id="UP000315037"/>
    </source>
</evidence>
<organism evidence="1 2">
    <name type="scientific">Oecophyllibacter saccharovorans</name>
    <dbReference type="NCBI Taxonomy" id="2558360"/>
    <lineage>
        <taxon>Bacteria</taxon>
        <taxon>Pseudomonadati</taxon>
        <taxon>Pseudomonadota</taxon>
        <taxon>Alphaproteobacteria</taxon>
        <taxon>Acetobacterales</taxon>
        <taxon>Acetobacteraceae</taxon>
        <taxon>Oecophyllibacter</taxon>
    </lineage>
</organism>
<dbReference type="RefSeq" id="WP_141451163.1">
    <property type="nucleotide sequence ID" value="NZ_CP038143.1"/>
</dbReference>
<proteinExistence type="predicted"/>
<comment type="caution">
    <text evidence="1">The sequence shown here is derived from an EMBL/GenBank/DDBJ whole genome shotgun (WGS) entry which is preliminary data.</text>
</comment>
<dbReference type="EMBL" id="SORZ01000002">
    <property type="protein sequence ID" value="TPW33880.1"/>
    <property type="molecule type" value="Genomic_DNA"/>
</dbReference>
<gene>
    <name evidence="1" type="ORF">E3202_04625</name>
</gene>
<evidence type="ECO:0000313" key="1">
    <source>
        <dbReference type="EMBL" id="TPW33880.1"/>
    </source>
</evidence>
<dbReference type="AlphaFoldDB" id="A0A506UKN7"/>
<sequence length="102" mass="11193">MARLTEAEREALPDTAFALMARRAWPVIDRDHAEAALMDVGRSLALGHITPEQAALIRTCAHEVLRTHKSLQELRAGGWSAEKALAADPKLGEDWNKLKPGT</sequence>
<keyword evidence="2" id="KW-1185">Reference proteome</keyword>
<protein>
    <submittedName>
        <fullName evidence="1">Uncharacterized protein</fullName>
    </submittedName>
</protein>
<reference evidence="1 2" key="1">
    <citation type="submission" date="2019-03" db="EMBL/GenBank/DDBJ databases">
        <title>The complete genome sequence of Neokomagataea sp. Jb2 NBRC113641.</title>
        <authorList>
            <person name="Chua K.-O."/>
            <person name="Chan K.-G."/>
            <person name="See-Too W.-S."/>
        </authorList>
    </citation>
    <scope>NUCLEOTIDE SEQUENCE [LARGE SCALE GENOMIC DNA]</scope>
    <source>
        <strain evidence="1 2">Jb2</strain>
    </source>
</reference>
<dbReference type="OrthoDB" id="7279918at2"/>
<name>A0A506UKN7_9PROT</name>
<accession>A0A506UKN7</accession>
<dbReference type="Proteomes" id="UP000315037">
    <property type="component" value="Unassembled WGS sequence"/>
</dbReference>